<dbReference type="SUPFAM" id="SSF51430">
    <property type="entry name" value="NAD(P)-linked oxidoreductase"/>
    <property type="match status" value="1"/>
</dbReference>
<evidence type="ECO:0000259" key="2">
    <source>
        <dbReference type="Pfam" id="PF00248"/>
    </source>
</evidence>
<dbReference type="InterPro" id="IPR020471">
    <property type="entry name" value="AKR"/>
</dbReference>
<feature type="compositionally biased region" description="Low complexity" evidence="1">
    <location>
        <begin position="607"/>
        <end position="639"/>
    </location>
</feature>
<evidence type="ECO:0000313" key="3">
    <source>
        <dbReference type="EMBL" id="MDE47343.1"/>
    </source>
</evidence>
<dbReference type="PRINTS" id="PR00069">
    <property type="entry name" value="ALDKETRDTASE"/>
</dbReference>
<feature type="region of interest" description="Disordered" evidence="1">
    <location>
        <begin position="706"/>
        <end position="734"/>
    </location>
</feature>
<feature type="region of interest" description="Disordered" evidence="1">
    <location>
        <begin position="1"/>
        <end position="24"/>
    </location>
</feature>
<feature type="compositionally biased region" description="Low complexity" evidence="1">
    <location>
        <begin position="109"/>
        <end position="118"/>
    </location>
</feature>
<feature type="domain" description="NADP-dependent oxidoreductase" evidence="2">
    <location>
        <begin position="213"/>
        <end position="482"/>
    </location>
</feature>
<dbReference type="EMBL" id="GGYP01002572">
    <property type="protein sequence ID" value="MDE47343.1"/>
    <property type="molecule type" value="Transcribed_RNA"/>
</dbReference>
<dbReference type="CDD" id="cd19071">
    <property type="entry name" value="AKR_AKR1-5-like"/>
    <property type="match status" value="1"/>
</dbReference>
<feature type="compositionally biased region" description="Basic and acidic residues" evidence="1">
    <location>
        <begin position="88"/>
        <end position="100"/>
    </location>
</feature>
<feature type="compositionally biased region" description="Polar residues" evidence="1">
    <location>
        <begin position="76"/>
        <end position="87"/>
    </location>
</feature>
<dbReference type="GO" id="GO:0016491">
    <property type="term" value="F:oxidoreductase activity"/>
    <property type="evidence" value="ECO:0007669"/>
    <property type="project" value="InterPro"/>
</dbReference>
<sequence length="755" mass="84100">MTTELISEGSDELRAGGNGVPTVLPLSATPKVAKALVSKPSASSLQQQQQQTTFGLSRDEPGTSSSSSSLARLQEHTTQCLGYSSAESRLHSSDNKRDQQQGRQKHNHQQQQQQTGRTVARPAHHHHRHNQQRSSLLLATPTGMTQKLGRRSPMAWLEDIPKYAFGTSHDIDYESDEASGGPSLAQVPESSSPQQPAEEAPLQSLQPPPPPRISPTRFKQLVMHAIRQGCRHFDCAPLYGTQRLVGECLREYSGRVPRQKFFLTSKLPPNMMQVDHIQRSIRQSIDELQCSYLDLFLIHAPFATRYLHDDNHYPEDPADGNLLLDESELILENAWRKLVELKKCGLTRYIGVSNVNMEQLLRLYAIHPIDVVQNEYHIYNQNRDLFDFCEEIDAHFEAYACMGNPVKCKQESRPCCMWDPVVRRVAESNSLTVAQTIIQWIHHQPLSYVIKCDNEQQLEENLEATELAELPVEDLIELDSLDRKLRVYTFAEHRGLTRHREYPFRDHYEYHRVNVVRSPSGHGRGTSTSDRDNNNDHDDNEEEEEDYGHDNENGDDDELNHNHHQQAWRQNNGQTNTSSDSLHLRQLENETIWHDCDDHAESNNMTSVSVSSSSGSSGSSSSSSSGSSRSGSASSASGRNDNNNTIERVELASKGGGGGSTKDHALALPREPMVAHEATVTEDVALVDLATKPPVNSNAVVAKDNNTLTLSTPAASTRSQTPTPTPSPTRTLPTTLDCELANDELPAAAAARQPD</sequence>
<organism evidence="3">
    <name type="scientific">Aceria tosichella</name>
    <name type="common">wheat curl mite</name>
    <dbReference type="NCBI Taxonomy" id="561515"/>
    <lineage>
        <taxon>Eukaryota</taxon>
        <taxon>Metazoa</taxon>
        <taxon>Ecdysozoa</taxon>
        <taxon>Arthropoda</taxon>
        <taxon>Chelicerata</taxon>
        <taxon>Arachnida</taxon>
        <taxon>Acari</taxon>
        <taxon>Acariformes</taxon>
        <taxon>Trombidiformes</taxon>
        <taxon>Prostigmata</taxon>
        <taxon>Eupodina</taxon>
        <taxon>Eriophyoidea</taxon>
        <taxon>Eriophyidae</taxon>
        <taxon>Eriophyinae</taxon>
        <taxon>Aceriini</taxon>
        <taxon>Aceria</taxon>
    </lineage>
</organism>
<feature type="compositionally biased region" description="Acidic residues" evidence="1">
    <location>
        <begin position="538"/>
        <end position="558"/>
    </location>
</feature>
<dbReference type="Gene3D" id="3.20.20.100">
    <property type="entry name" value="NADP-dependent oxidoreductase domain"/>
    <property type="match status" value="1"/>
</dbReference>
<reference evidence="3" key="1">
    <citation type="submission" date="2018-10" db="EMBL/GenBank/DDBJ databases">
        <title>Transcriptome assembly of Aceria tosichella (Wheat curl mite) Type 2.</title>
        <authorList>
            <person name="Scully E.D."/>
            <person name="Geib S.M."/>
            <person name="Palmer N.A."/>
            <person name="Gupta A.K."/>
            <person name="Sarath G."/>
            <person name="Tatineni S."/>
        </authorList>
    </citation>
    <scope>NUCLEOTIDE SEQUENCE</scope>
    <source>
        <strain evidence="3">LincolnNE</strain>
    </source>
</reference>
<feature type="region of interest" description="Disordered" evidence="1">
    <location>
        <begin position="37"/>
        <end position="139"/>
    </location>
</feature>
<gene>
    <name evidence="3" type="primary">AKR1A1</name>
    <name evidence="3" type="ORF">g.10341</name>
</gene>
<proteinExistence type="predicted"/>
<dbReference type="PANTHER" id="PTHR11732">
    <property type="entry name" value="ALDO/KETO REDUCTASE"/>
    <property type="match status" value="1"/>
</dbReference>
<dbReference type="InterPro" id="IPR036812">
    <property type="entry name" value="NAD(P)_OxRdtase_dom_sf"/>
</dbReference>
<feature type="region of interest" description="Disordered" evidence="1">
    <location>
        <begin position="597"/>
        <end position="645"/>
    </location>
</feature>
<dbReference type="AlphaFoldDB" id="A0A6G1SBM9"/>
<name>A0A6G1SBM9_9ACAR</name>
<protein>
    <submittedName>
        <fullName evidence="3">Alcohol dehydrogenase [NADP(+)]</fullName>
    </submittedName>
</protein>
<feature type="region of interest" description="Disordered" evidence="1">
    <location>
        <begin position="171"/>
        <end position="215"/>
    </location>
</feature>
<dbReference type="InterPro" id="IPR023210">
    <property type="entry name" value="NADP_OxRdtase_dom"/>
</dbReference>
<feature type="compositionally biased region" description="Low complexity" evidence="1">
    <location>
        <begin position="711"/>
        <end position="734"/>
    </location>
</feature>
<accession>A0A6G1SBM9</accession>
<feature type="compositionally biased region" description="Basic residues" evidence="1">
    <location>
        <begin position="122"/>
        <end position="131"/>
    </location>
</feature>
<feature type="region of interest" description="Disordered" evidence="1">
    <location>
        <begin position="515"/>
        <end position="560"/>
    </location>
</feature>
<dbReference type="Pfam" id="PF00248">
    <property type="entry name" value="Aldo_ket_red"/>
    <property type="match status" value="1"/>
</dbReference>
<evidence type="ECO:0000256" key="1">
    <source>
        <dbReference type="SAM" id="MobiDB-lite"/>
    </source>
</evidence>